<dbReference type="InterPro" id="IPR014030">
    <property type="entry name" value="Ketoacyl_synth_N"/>
</dbReference>
<organism evidence="4 5">
    <name type="scientific">Nocardiopsis tropica</name>
    <dbReference type="NCBI Taxonomy" id="109330"/>
    <lineage>
        <taxon>Bacteria</taxon>
        <taxon>Bacillati</taxon>
        <taxon>Actinomycetota</taxon>
        <taxon>Actinomycetes</taxon>
        <taxon>Streptosporangiales</taxon>
        <taxon>Nocardiopsidaceae</taxon>
        <taxon>Nocardiopsis</taxon>
    </lineage>
</organism>
<dbReference type="InterPro" id="IPR050091">
    <property type="entry name" value="PKS_NRPS_Biosynth_Enz"/>
</dbReference>
<proteinExistence type="predicted"/>
<keyword evidence="1" id="KW-0596">Phosphopantetheine</keyword>
<dbReference type="InterPro" id="IPR016039">
    <property type="entry name" value="Thiolase-like"/>
</dbReference>
<dbReference type="PANTHER" id="PTHR43775:SF37">
    <property type="entry name" value="SI:DKEY-61P9.11"/>
    <property type="match status" value="1"/>
</dbReference>
<dbReference type="PROSITE" id="PS52004">
    <property type="entry name" value="KS3_2"/>
    <property type="match status" value="1"/>
</dbReference>
<accession>A0ABV2A506</accession>
<dbReference type="EMBL" id="JBEQNB010000033">
    <property type="protein sequence ID" value="MES0838452.1"/>
    <property type="molecule type" value="Genomic_DNA"/>
</dbReference>
<reference evidence="4 5" key="1">
    <citation type="submission" date="2024-06" db="EMBL/GenBank/DDBJ databases">
        <authorList>
            <person name="Bataeva Y.V."/>
            <person name="Grigorian L.N."/>
            <person name="Solomentsev V.I."/>
        </authorList>
    </citation>
    <scope>NUCLEOTIDE SEQUENCE [LARGE SCALE GENOMIC DNA]</scope>
    <source>
        <strain evidence="5">SCPM-O-B-12605 (RCAM04882)</strain>
    </source>
</reference>
<gene>
    <name evidence="4" type="ORF">ABUK86_32125</name>
</gene>
<dbReference type="InterPro" id="IPR020841">
    <property type="entry name" value="PKS_Beta-ketoAc_synthase_dom"/>
</dbReference>
<dbReference type="SUPFAM" id="SSF53901">
    <property type="entry name" value="Thiolase-like"/>
    <property type="match status" value="1"/>
</dbReference>
<comment type="caution">
    <text evidence="4">The sequence shown here is derived from an EMBL/GenBank/DDBJ whole genome shotgun (WGS) entry which is preliminary data.</text>
</comment>
<evidence type="ECO:0000256" key="1">
    <source>
        <dbReference type="ARBA" id="ARBA00022450"/>
    </source>
</evidence>
<evidence type="ECO:0000256" key="2">
    <source>
        <dbReference type="ARBA" id="ARBA00022553"/>
    </source>
</evidence>
<feature type="domain" description="Ketosynthase family 3 (KS3)" evidence="3">
    <location>
        <begin position="10"/>
        <end position="368"/>
    </location>
</feature>
<dbReference type="InterPro" id="IPR014031">
    <property type="entry name" value="Ketoacyl_synth_C"/>
</dbReference>
<evidence type="ECO:0000313" key="4">
    <source>
        <dbReference type="EMBL" id="MES0838452.1"/>
    </source>
</evidence>
<dbReference type="PANTHER" id="PTHR43775">
    <property type="entry name" value="FATTY ACID SYNTHASE"/>
    <property type="match status" value="1"/>
</dbReference>
<evidence type="ECO:0000259" key="3">
    <source>
        <dbReference type="PROSITE" id="PS52004"/>
    </source>
</evidence>
<protein>
    <submittedName>
        <fullName evidence="4">Polyketide synthase</fullName>
    </submittedName>
</protein>
<dbReference type="RefSeq" id="WP_352987304.1">
    <property type="nucleotide sequence ID" value="NZ_JBEQNA010000030.1"/>
</dbReference>
<keyword evidence="5" id="KW-1185">Reference proteome</keyword>
<dbReference type="Gene3D" id="3.40.47.10">
    <property type="match status" value="1"/>
</dbReference>
<sequence>MTAAGGGGPRGGVAVVGMAGRFPGAADLSAFWANLREGVESIGRLSEEELEAAGVPGEESGKPDYVRAVPRFEGADEFDAEFFGYTAREAQVMDPQHRLFLETSWQALEDAGYDAARHDGAIGVFGGAGANRYLAHVHSHRRLVDTLGRTQVLVGNELGFLSTRVSYKLDLKGPSLSLRTACSTALVAVHTACRSLLDGECDMALSGGVHVDPGLNTGYVHQEGSFLSPDGHVRPFDADARGTVFGTGVGVVVLKRLEDALADRDTVHAVIRGSAVNNDGAVKVGFTAPSVSGQAAVVAAALARAGLDPGGVDYVEAHGTGTALGDPIEVQALSRSYTTDRRVRLGTVKGNVGHLDAAAGIAGLLKTV</sequence>
<dbReference type="CDD" id="cd00833">
    <property type="entry name" value="PKS"/>
    <property type="match status" value="1"/>
</dbReference>
<keyword evidence="2" id="KW-0597">Phosphoprotein</keyword>
<dbReference type="Pfam" id="PF02801">
    <property type="entry name" value="Ketoacyl-synt_C"/>
    <property type="match status" value="1"/>
</dbReference>
<dbReference type="Proteomes" id="UP001432401">
    <property type="component" value="Unassembled WGS sequence"/>
</dbReference>
<evidence type="ECO:0000313" key="5">
    <source>
        <dbReference type="Proteomes" id="UP001432401"/>
    </source>
</evidence>
<dbReference type="Pfam" id="PF00109">
    <property type="entry name" value="ketoacyl-synt"/>
    <property type="match status" value="1"/>
</dbReference>
<dbReference type="SMART" id="SM00825">
    <property type="entry name" value="PKS_KS"/>
    <property type="match status" value="1"/>
</dbReference>
<feature type="non-terminal residue" evidence="4">
    <location>
        <position position="368"/>
    </location>
</feature>
<name>A0ABV2A506_9ACTN</name>